<feature type="non-terminal residue" evidence="1">
    <location>
        <position position="1"/>
    </location>
</feature>
<reference evidence="1" key="1">
    <citation type="submission" date="2018-05" db="EMBL/GenBank/DDBJ databases">
        <authorList>
            <person name="Lanie J.A."/>
            <person name="Ng W.-L."/>
            <person name="Kazmierczak K.M."/>
            <person name="Andrzejewski T.M."/>
            <person name="Davidsen T.M."/>
            <person name="Wayne K.J."/>
            <person name="Tettelin H."/>
            <person name="Glass J.I."/>
            <person name="Rusch D."/>
            <person name="Podicherti R."/>
            <person name="Tsui H.-C.T."/>
            <person name="Winkler M.E."/>
        </authorList>
    </citation>
    <scope>NUCLEOTIDE SEQUENCE</scope>
</reference>
<protein>
    <recommendedName>
        <fullName evidence="2">Sulfatase N-terminal domain-containing protein</fullName>
    </recommendedName>
</protein>
<dbReference type="AlphaFoldDB" id="A0A382E718"/>
<organism evidence="1">
    <name type="scientific">marine metagenome</name>
    <dbReference type="NCBI Taxonomy" id="408172"/>
    <lineage>
        <taxon>unclassified sequences</taxon>
        <taxon>metagenomes</taxon>
        <taxon>ecological metagenomes</taxon>
    </lineage>
</organism>
<evidence type="ECO:0000313" key="1">
    <source>
        <dbReference type="EMBL" id="SVB45791.1"/>
    </source>
</evidence>
<proteinExistence type="predicted"/>
<name>A0A382E718_9ZZZZ</name>
<accession>A0A382E718</accession>
<dbReference type="EMBL" id="UINC01042748">
    <property type="protein sequence ID" value="SVB45791.1"/>
    <property type="molecule type" value="Genomic_DNA"/>
</dbReference>
<evidence type="ECO:0008006" key="2">
    <source>
        <dbReference type="Google" id="ProtNLM"/>
    </source>
</evidence>
<feature type="non-terminal residue" evidence="1">
    <location>
        <position position="53"/>
    </location>
</feature>
<gene>
    <name evidence="1" type="ORF">METZ01_LOCUS198645</name>
</gene>
<sequence length="53" mass="5767">VSKPDLPTGTFHGRIGRTFSESEPWFEELAHPADDSPNVVIVLLDDTGFAQLG</sequence>